<keyword evidence="3" id="KW-1185">Reference proteome</keyword>
<proteinExistence type="predicted"/>
<reference evidence="2 3" key="1">
    <citation type="submission" date="2019-02" db="EMBL/GenBank/DDBJ databases">
        <title>Deep-cultivation of Planctomycetes and their phenomic and genomic characterization uncovers novel biology.</title>
        <authorList>
            <person name="Wiegand S."/>
            <person name="Jogler M."/>
            <person name="Boedeker C."/>
            <person name="Pinto D."/>
            <person name="Vollmers J."/>
            <person name="Rivas-Marin E."/>
            <person name="Kohn T."/>
            <person name="Peeters S.H."/>
            <person name="Heuer A."/>
            <person name="Rast P."/>
            <person name="Oberbeckmann S."/>
            <person name="Bunk B."/>
            <person name="Jeske O."/>
            <person name="Meyerdierks A."/>
            <person name="Storesund J.E."/>
            <person name="Kallscheuer N."/>
            <person name="Luecker S."/>
            <person name="Lage O.M."/>
            <person name="Pohl T."/>
            <person name="Merkel B.J."/>
            <person name="Hornburger P."/>
            <person name="Mueller R.-W."/>
            <person name="Bruemmer F."/>
            <person name="Labrenz M."/>
            <person name="Spormann A.M."/>
            <person name="Op den Camp H."/>
            <person name="Overmann J."/>
            <person name="Amann R."/>
            <person name="Jetten M.S.M."/>
            <person name="Mascher T."/>
            <person name="Medema M.H."/>
            <person name="Devos D.P."/>
            <person name="Kaster A.-K."/>
            <person name="Ovreas L."/>
            <person name="Rohde M."/>
            <person name="Galperin M.Y."/>
            <person name="Jogler C."/>
        </authorList>
    </citation>
    <scope>NUCLEOTIDE SEQUENCE [LARGE SCALE GENOMIC DNA]</scope>
    <source>
        <strain evidence="2 3">ElP</strain>
        <plasmid evidence="3">pelp_1</plasmid>
    </source>
</reference>
<evidence type="ECO:0000313" key="3">
    <source>
        <dbReference type="Proteomes" id="UP000317835"/>
    </source>
</evidence>
<geneLocation type="plasmid" evidence="3">
    <name>pelp_1</name>
</geneLocation>
<organism evidence="2 3">
    <name type="scientific">Tautonia plasticadhaerens</name>
    <dbReference type="NCBI Taxonomy" id="2527974"/>
    <lineage>
        <taxon>Bacteria</taxon>
        <taxon>Pseudomonadati</taxon>
        <taxon>Planctomycetota</taxon>
        <taxon>Planctomycetia</taxon>
        <taxon>Isosphaerales</taxon>
        <taxon>Isosphaeraceae</taxon>
        <taxon>Tautonia</taxon>
    </lineage>
</organism>
<feature type="region of interest" description="Disordered" evidence="1">
    <location>
        <begin position="1"/>
        <end position="34"/>
    </location>
</feature>
<dbReference type="EMBL" id="CP036427">
    <property type="protein sequence ID" value="QDV39253.1"/>
    <property type="molecule type" value="Genomic_DNA"/>
</dbReference>
<evidence type="ECO:0000256" key="1">
    <source>
        <dbReference type="SAM" id="MobiDB-lite"/>
    </source>
</evidence>
<evidence type="ECO:0000313" key="2">
    <source>
        <dbReference type="EMBL" id="QDV39253.1"/>
    </source>
</evidence>
<protein>
    <submittedName>
        <fullName evidence="2">Uncharacterized protein</fullName>
    </submittedName>
</protein>
<dbReference type="AlphaFoldDB" id="A0A518HEH3"/>
<sequence>MRITEVEAISAATGGTGPRRRRTTHLEWPGASYP</sequence>
<dbReference type="KEGG" id="tpla:ElP_72170"/>
<accession>A0A518HEH3</accession>
<keyword evidence="2" id="KW-0614">Plasmid</keyword>
<gene>
    <name evidence="2" type="ORF">ElP_72170</name>
</gene>
<dbReference type="Proteomes" id="UP000317835">
    <property type="component" value="Plasmid pElP_1"/>
</dbReference>
<name>A0A518HEH3_9BACT</name>